<dbReference type="InterPro" id="IPR036396">
    <property type="entry name" value="Cyt_P450_sf"/>
</dbReference>
<protein>
    <submittedName>
        <fullName evidence="13">Cytochrome P450</fullName>
    </submittedName>
</protein>
<dbReference type="GO" id="GO:0005506">
    <property type="term" value="F:iron ion binding"/>
    <property type="evidence" value="ECO:0007669"/>
    <property type="project" value="InterPro"/>
</dbReference>
<keyword evidence="6" id="KW-0479">Metal-binding</keyword>
<dbReference type="Proteomes" id="UP000799424">
    <property type="component" value="Unassembled WGS sequence"/>
</dbReference>
<keyword evidence="4" id="KW-0349">Heme</keyword>
<evidence type="ECO:0000256" key="8">
    <source>
        <dbReference type="ARBA" id="ARBA00023002"/>
    </source>
</evidence>
<keyword evidence="7 12" id="KW-1133">Transmembrane helix</keyword>
<sequence length="470" mass="53475">MLAIILFNYTFVLTLLSSSTIVSCFFLSSLVKQYGFSWLLVRPFKKFVKRVYSYRFLFDAQGMIQEAYDLAQNGSFVVNAPDVHYHFVTEPHLIKEVDHAPKDVLSLQAAAKIILQPEYSMHRFDWSLERGTDGTPLVRTLRSLLRNDLPNILPKTRLANSAIIDNLVRQSKNQRLHLKPVVRACVARSNARVFFGEEIATNKEFMEAAEDFISKTMLIAETARLLPRGLSHIAARFLESQFSSQRIVYDTLVPIAQQRIDEQELKRSGHAVPEHKDCMQWIMQQSSRLRPWSAEVTTPWTAGRIVHELMALWFGSVHAMGMTIIFAVRDLCIHPEYVDLLRKEFEGPSYEAWERTGYGLPLLDSFLKESARMNPIDSVSVRRKALKPFDLSNGVHVDSGEWLATPLQAMLQDPKIWADPSSFHGLRHVDAATLEKLENAGSLSCPDPTKAALLTDTRGWQTWGTGRTAW</sequence>
<keyword evidence="9" id="KW-0408">Iron</keyword>
<feature type="transmembrane region" description="Helical" evidence="12">
    <location>
        <begin position="6"/>
        <end position="27"/>
    </location>
</feature>
<dbReference type="Pfam" id="PF00067">
    <property type="entry name" value="p450"/>
    <property type="match status" value="1"/>
</dbReference>
<evidence type="ECO:0000256" key="10">
    <source>
        <dbReference type="ARBA" id="ARBA00023033"/>
    </source>
</evidence>
<evidence type="ECO:0000256" key="2">
    <source>
        <dbReference type="ARBA" id="ARBA00004370"/>
    </source>
</evidence>
<dbReference type="InterPro" id="IPR001128">
    <property type="entry name" value="Cyt_P450"/>
</dbReference>
<keyword evidence="14" id="KW-1185">Reference proteome</keyword>
<evidence type="ECO:0000256" key="9">
    <source>
        <dbReference type="ARBA" id="ARBA00023004"/>
    </source>
</evidence>
<evidence type="ECO:0000256" key="11">
    <source>
        <dbReference type="ARBA" id="ARBA00023136"/>
    </source>
</evidence>
<comment type="similarity">
    <text evidence="3">Belongs to the cytochrome P450 family.</text>
</comment>
<evidence type="ECO:0000313" key="13">
    <source>
        <dbReference type="EMBL" id="KAF2819134.1"/>
    </source>
</evidence>
<dbReference type="AlphaFoldDB" id="A0A6A6ZFP6"/>
<name>A0A6A6ZFP6_9PLEO</name>
<dbReference type="GO" id="GO:0020037">
    <property type="term" value="F:heme binding"/>
    <property type="evidence" value="ECO:0007669"/>
    <property type="project" value="InterPro"/>
</dbReference>
<dbReference type="SUPFAM" id="SSF48264">
    <property type="entry name" value="Cytochrome P450"/>
    <property type="match status" value="1"/>
</dbReference>
<gene>
    <name evidence="13" type="ORF">CC86DRAFT_307621</name>
</gene>
<evidence type="ECO:0000256" key="1">
    <source>
        <dbReference type="ARBA" id="ARBA00001971"/>
    </source>
</evidence>
<reference evidence="13" key="1">
    <citation type="journal article" date="2020" name="Stud. Mycol.">
        <title>101 Dothideomycetes genomes: a test case for predicting lifestyles and emergence of pathogens.</title>
        <authorList>
            <person name="Haridas S."/>
            <person name="Albert R."/>
            <person name="Binder M."/>
            <person name="Bloem J."/>
            <person name="Labutti K."/>
            <person name="Salamov A."/>
            <person name="Andreopoulos B."/>
            <person name="Baker S."/>
            <person name="Barry K."/>
            <person name="Bills G."/>
            <person name="Bluhm B."/>
            <person name="Cannon C."/>
            <person name="Castanera R."/>
            <person name="Culley D."/>
            <person name="Daum C."/>
            <person name="Ezra D."/>
            <person name="Gonzalez J."/>
            <person name="Henrissat B."/>
            <person name="Kuo A."/>
            <person name="Liang C."/>
            <person name="Lipzen A."/>
            <person name="Lutzoni F."/>
            <person name="Magnuson J."/>
            <person name="Mondo S."/>
            <person name="Nolan M."/>
            <person name="Ohm R."/>
            <person name="Pangilinan J."/>
            <person name="Park H.-J."/>
            <person name="Ramirez L."/>
            <person name="Alfaro M."/>
            <person name="Sun H."/>
            <person name="Tritt A."/>
            <person name="Yoshinaga Y."/>
            <person name="Zwiers L.-H."/>
            <person name="Turgeon B."/>
            <person name="Goodwin S."/>
            <person name="Spatafora J."/>
            <person name="Crous P."/>
            <person name="Grigoriev I."/>
        </authorList>
    </citation>
    <scope>NUCLEOTIDE SEQUENCE</scope>
    <source>
        <strain evidence="13">CBS 113818</strain>
    </source>
</reference>
<dbReference type="GO" id="GO:0004497">
    <property type="term" value="F:monooxygenase activity"/>
    <property type="evidence" value="ECO:0007669"/>
    <property type="project" value="UniProtKB-KW"/>
</dbReference>
<evidence type="ECO:0000256" key="3">
    <source>
        <dbReference type="ARBA" id="ARBA00010617"/>
    </source>
</evidence>
<dbReference type="PANTHER" id="PTHR46206">
    <property type="entry name" value="CYTOCHROME P450"/>
    <property type="match status" value="1"/>
</dbReference>
<evidence type="ECO:0000256" key="5">
    <source>
        <dbReference type="ARBA" id="ARBA00022692"/>
    </source>
</evidence>
<dbReference type="GO" id="GO:0016020">
    <property type="term" value="C:membrane"/>
    <property type="evidence" value="ECO:0007669"/>
    <property type="project" value="UniProtKB-SubCell"/>
</dbReference>
<dbReference type="EMBL" id="MU006246">
    <property type="protein sequence ID" value="KAF2819134.1"/>
    <property type="molecule type" value="Genomic_DNA"/>
</dbReference>
<organism evidence="13 14">
    <name type="scientific">Ophiobolus disseminans</name>
    <dbReference type="NCBI Taxonomy" id="1469910"/>
    <lineage>
        <taxon>Eukaryota</taxon>
        <taxon>Fungi</taxon>
        <taxon>Dikarya</taxon>
        <taxon>Ascomycota</taxon>
        <taxon>Pezizomycotina</taxon>
        <taxon>Dothideomycetes</taxon>
        <taxon>Pleosporomycetidae</taxon>
        <taxon>Pleosporales</taxon>
        <taxon>Pleosporineae</taxon>
        <taxon>Phaeosphaeriaceae</taxon>
        <taxon>Ophiobolus</taxon>
    </lineage>
</organism>
<comment type="subcellular location">
    <subcellularLocation>
        <location evidence="2">Membrane</location>
    </subcellularLocation>
</comment>
<keyword evidence="10" id="KW-0503">Monooxygenase</keyword>
<keyword evidence="8" id="KW-0560">Oxidoreductase</keyword>
<dbReference type="Gene3D" id="1.10.630.10">
    <property type="entry name" value="Cytochrome P450"/>
    <property type="match status" value="1"/>
</dbReference>
<keyword evidence="5 12" id="KW-0812">Transmembrane</keyword>
<evidence type="ECO:0000256" key="4">
    <source>
        <dbReference type="ARBA" id="ARBA00022617"/>
    </source>
</evidence>
<dbReference type="OrthoDB" id="3781653at2759"/>
<comment type="cofactor">
    <cofactor evidence="1">
        <name>heme</name>
        <dbReference type="ChEBI" id="CHEBI:30413"/>
    </cofactor>
</comment>
<dbReference type="CDD" id="cd11041">
    <property type="entry name" value="CYP503A1-like"/>
    <property type="match status" value="1"/>
</dbReference>
<proteinExistence type="inferred from homology"/>
<dbReference type="GO" id="GO:0016705">
    <property type="term" value="F:oxidoreductase activity, acting on paired donors, with incorporation or reduction of molecular oxygen"/>
    <property type="evidence" value="ECO:0007669"/>
    <property type="project" value="InterPro"/>
</dbReference>
<dbReference type="PANTHER" id="PTHR46206:SF5">
    <property type="entry name" value="P450, PUTATIVE (EUROFUNG)-RELATED"/>
    <property type="match status" value="1"/>
</dbReference>
<accession>A0A6A6ZFP6</accession>
<evidence type="ECO:0000256" key="7">
    <source>
        <dbReference type="ARBA" id="ARBA00022989"/>
    </source>
</evidence>
<evidence type="ECO:0000313" key="14">
    <source>
        <dbReference type="Proteomes" id="UP000799424"/>
    </source>
</evidence>
<keyword evidence="11 12" id="KW-0472">Membrane</keyword>
<evidence type="ECO:0000256" key="12">
    <source>
        <dbReference type="SAM" id="Phobius"/>
    </source>
</evidence>
<evidence type="ECO:0000256" key="6">
    <source>
        <dbReference type="ARBA" id="ARBA00022723"/>
    </source>
</evidence>